<protein>
    <submittedName>
        <fullName evidence="10">Aminopeptidase</fullName>
    </submittedName>
</protein>
<name>A0ABS3WDZ3_9BACL</name>
<dbReference type="InterPro" id="IPR035097">
    <property type="entry name" value="M29_N-terminal"/>
</dbReference>
<dbReference type="GO" id="GO:0004177">
    <property type="term" value="F:aminopeptidase activity"/>
    <property type="evidence" value="ECO:0007669"/>
    <property type="project" value="UniProtKB-KW"/>
</dbReference>
<keyword evidence="7" id="KW-0479">Metal-binding</keyword>
<proteinExistence type="inferred from homology"/>
<dbReference type="EMBL" id="JAGGDJ010000017">
    <property type="protein sequence ID" value="MBO7746335.1"/>
    <property type="molecule type" value="Genomic_DNA"/>
</dbReference>
<sequence length="411" mass="44927">MKSFQQRLEQYAALAVEVGVNVQPGQKLYVISPIAAAPFVREVVKRAYKLGSPYVHVDWNDEGVTRARLEHAPEEGLSIHPAWYVAGRVAMAEEGAAFLWVDAADPDLLSGIDAARAGAVSKAQQQTLTPFRKFTLNNEVAWSIVAVPSKAWADKVFPERAEPEREDALWEAIFAAVRVDAADPVAAWRQHAAGLRAKADRLNERRYKELRYRSAEGTDVAIGLPEGHIWVSAGTRNKQGTTFIPNMPTEEVFTSPLRTAVNGKVASSKPLSYNGSLIDRFAITFADGRIVGYEAETGLAALRELIETDEGSHYLGEIALVPFRSPISDTNVTFYNTLFDENAACHLAIGFAFPFCLEGGLAMSKEEQLASGLNQSLTHVDFMIGTADLDIDGVRADGTVEPVFRGGNWAF</sequence>
<evidence type="ECO:0000256" key="9">
    <source>
        <dbReference type="ARBA" id="ARBA00023049"/>
    </source>
</evidence>
<reference evidence="10 11" key="1">
    <citation type="submission" date="2021-03" db="EMBL/GenBank/DDBJ databases">
        <title>Paenibacillus artemisicola MWE-103 whole genome sequence.</title>
        <authorList>
            <person name="Ham Y.J."/>
        </authorList>
    </citation>
    <scope>NUCLEOTIDE SEQUENCE [LARGE SCALE GENOMIC DNA]</scope>
    <source>
        <strain evidence="10 11">MWE-103</strain>
    </source>
</reference>
<keyword evidence="11" id="KW-1185">Reference proteome</keyword>
<dbReference type="InterPro" id="IPR052170">
    <property type="entry name" value="M29_Exopeptidase"/>
</dbReference>
<organism evidence="10 11">
    <name type="scientific">Paenibacillus artemisiicola</name>
    <dbReference type="NCBI Taxonomy" id="1172618"/>
    <lineage>
        <taxon>Bacteria</taxon>
        <taxon>Bacillati</taxon>
        <taxon>Bacillota</taxon>
        <taxon>Bacilli</taxon>
        <taxon>Bacillales</taxon>
        <taxon>Paenibacillaceae</taxon>
        <taxon>Paenibacillus</taxon>
    </lineage>
</organism>
<comment type="caution">
    <text evidence="10">The sequence shown here is derived from an EMBL/GenBank/DDBJ whole genome shotgun (WGS) entry which is preliminary data.</text>
</comment>
<evidence type="ECO:0000256" key="6">
    <source>
        <dbReference type="ARBA" id="ARBA00022670"/>
    </source>
</evidence>
<accession>A0ABS3WDZ3</accession>
<comment type="cofactor">
    <cofactor evidence="3">
        <name>Zn(2+)</name>
        <dbReference type="ChEBI" id="CHEBI:29105"/>
    </cofactor>
</comment>
<keyword evidence="9" id="KW-0482">Metalloprotease</keyword>
<evidence type="ECO:0000313" key="10">
    <source>
        <dbReference type="EMBL" id="MBO7746335.1"/>
    </source>
</evidence>
<comment type="cofactor">
    <cofactor evidence="2">
        <name>Mg(2+)</name>
        <dbReference type="ChEBI" id="CHEBI:18420"/>
    </cofactor>
</comment>
<gene>
    <name evidence="10" type="ORF">I8J29_19165</name>
</gene>
<evidence type="ECO:0000256" key="7">
    <source>
        <dbReference type="ARBA" id="ARBA00022723"/>
    </source>
</evidence>
<evidence type="ECO:0000313" key="11">
    <source>
        <dbReference type="Proteomes" id="UP000670947"/>
    </source>
</evidence>
<keyword evidence="5 10" id="KW-0031">Aminopeptidase</keyword>
<evidence type="ECO:0000256" key="4">
    <source>
        <dbReference type="ARBA" id="ARBA00008236"/>
    </source>
</evidence>
<dbReference type="Proteomes" id="UP000670947">
    <property type="component" value="Unassembled WGS sequence"/>
</dbReference>
<evidence type="ECO:0000256" key="2">
    <source>
        <dbReference type="ARBA" id="ARBA00001946"/>
    </source>
</evidence>
<comment type="cofactor">
    <cofactor evidence="1">
        <name>Co(2+)</name>
        <dbReference type="ChEBI" id="CHEBI:48828"/>
    </cofactor>
</comment>
<evidence type="ECO:0000256" key="1">
    <source>
        <dbReference type="ARBA" id="ARBA00001941"/>
    </source>
</evidence>
<dbReference type="PANTHER" id="PTHR34448:SF3">
    <property type="entry name" value="AMINOPEPTIDASE AMPS"/>
    <property type="match status" value="1"/>
</dbReference>
<evidence type="ECO:0000256" key="5">
    <source>
        <dbReference type="ARBA" id="ARBA00022438"/>
    </source>
</evidence>
<dbReference type="PANTHER" id="PTHR34448">
    <property type="entry name" value="AMINOPEPTIDASE"/>
    <property type="match status" value="1"/>
</dbReference>
<comment type="similarity">
    <text evidence="4">Belongs to the peptidase M29 family.</text>
</comment>
<evidence type="ECO:0000256" key="8">
    <source>
        <dbReference type="ARBA" id="ARBA00022801"/>
    </source>
</evidence>
<dbReference type="Gene3D" id="3.40.1830.10">
    <property type="entry name" value="Thermophilic metalloprotease (M29)"/>
    <property type="match status" value="1"/>
</dbReference>
<keyword evidence="8" id="KW-0378">Hydrolase</keyword>
<dbReference type="Pfam" id="PF02073">
    <property type="entry name" value="Peptidase_M29"/>
    <property type="match status" value="1"/>
</dbReference>
<dbReference type="InterPro" id="IPR000787">
    <property type="entry name" value="Peptidase_M29"/>
</dbReference>
<dbReference type="PRINTS" id="PR00919">
    <property type="entry name" value="THERMOPTASE"/>
</dbReference>
<keyword evidence="6" id="KW-0645">Protease</keyword>
<dbReference type="SUPFAM" id="SSF144052">
    <property type="entry name" value="Thermophilic metalloprotease-like"/>
    <property type="match status" value="1"/>
</dbReference>
<dbReference type="RefSeq" id="WP_208849120.1">
    <property type="nucleotide sequence ID" value="NZ_JAGGDJ010000017.1"/>
</dbReference>
<evidence type="ECO:0000256" key="3">
    <source>
        <dbReference type="ARBA" id="ARBA00001947"/>
    </source>
</evidence>